<accession>A0A4S2MVN4</accession>
<dbReference type="PANTHER" id="PTHR39611:SF2">
    <property type="entry name" value="HYDROXYPROLINE-RICH GLYCOPROTEIN DZ-HRGP"/>
    <property type="match status" value="1"/>
</dbReference>
<dbReference type="Proteomes" id="UP000298138">
    <property type="component" value="Unassembled WGS sequence"/>
</dbReference>
<protein>
    <recommendedName>
        <fullName evidence="2">DUF7514 domain-containing protein</fullName>
    </recommendedName>
</protein>
<dbReference type="AlphaFoldDB" id="A0A4S2MVN4"/>
<reference evidence="3 4" key="1">
    <citation type="submission" date="2019-04" db="EMBL/GenBank/DDBJ databases">
        <title>Comparative genomics and transcriptomics to analyze fruiting body development in filamentous ascomycetes.</title>
        <authorList>
            <consortium name="DOE Joint Genome Institute"/>
            <person name="Lutkenhaus R."/>
            <person name="Traeger S."/>
            <person name="Breuer J."/>
            <person name="Kuo A."/>
            <person name="Lipzen A."/>
            <person name="Pangilinan J."/>
            <person name="Dilworth D."/>
            <person name="Sandor L."/>
            <person name="Poggeler S."/>
            <person name="Barry K."/>
            <person name="Grigoriev I.V."/>
            <person name="Nowrousian M."/>
        </authorList>
    </citation>
    <scope>NUCLEOTIDE SEQUENCE [LARGE SCALE GENOMIC DNA]</scope>
    <source>
        <strain evidence="3 4">CBS 389.68</strain>
    </source>
</reference>
<dbReference type="OrthoDB" id="5420895at2759"/>
<evidence type="ECO:0000313" key="4">
    <source>
        <dbReference type="Proteomes" id="UP000298138"/>
    </source>
</evidence>
<dbReference type="InParanoid" id="A0A4S2MVN4"/>
<feature type="region of interest" description="Disordered" evidence="1">
    <location>
        <begin position="532"/>
        <end position="553"/>
    </location>
</feature>
<feature type="compositionally biased region" description="Basic residues" evidence="1">
    <location>
        <begin position="346"/>
        <end position="360"/>
    </location>
</feature>
<feature type="compositionally biased region" description="Basic and acidic residues" evidence="1">
    <location>
        <begin position="582"/>
        <end position="597"/>
    </location>
</feature>
<feature type="domain" description="DUF7514" evidence="2">
    <location>
        <begin position="38"/>
        <end position="189"/>
    </location>
</feature>
<feature type="region of interest" description="Disordered" evidence="1">
    <location>
        <begin position="197"/>
        <end position="222"/>
    </location>
</feature>
<dbReference type="STRING" id="341454.A0A4S2MVN4"/>
<feature type="compositionally biased region" description="Basic and acidic residues" evidence="1">
    <location>
        <begin position="532"/>
        <end position="545"/>
    </location>
</feature>
<feature type="region of interest" description="Disordered" evidence="1">
    <location>
        <begin position="380"/>
        <end position="401"/>
    </location>
</feature>
<keyword evidence="4" id="KW-1185">Reference proteome</keyword>
<feature type="region of interest" description="Disordered" evidence="1">
    <location>
        <begin position="1"/>
        <end position="24"/>
    </location>
</feature>
<evidence type="ECO:0000256" key="1">
    <source>
        <dbReference type="SAM" id="MobiDB-lite"/>
    </source>
</evidence>
<name>A0A4S2MVN4_9PEZI</name>
<feature type="compositionally biased region" description="Basic and acidic residues" evidence="1">
    <location>
        <begin position="335"/>
        <end position="345"/>
    </location>
</feature>
<dbReference type="InterPro" id="IPR055936">
    <property type="entry name" value="DUF7514"/>
</dbReference>
<evidence type="ECO:0000313" key="3">
    <source>
        <dbReference type="EMBL" id="TGZ80660.1"/>
    </source>
</evidence>
<dbReference type="EMBL" id="ML220123">
    <property type="protein sequence ID" value="TGZ80660.1"/>
    <property type="molecule type" value="Genomic_DNA"/>
</dbReference>
<feature type="region of interest" description="Disordered" evidence="1">
    <location>
        <begin position="469"/>
        <end position="517"/>
    </location>
</feature>
<proteinExistence type="predicted"/>
<dbReference type="Pfam" id="PF24355">
    <property type="entry name" value="DUF7514"/>
    <property type="match status" value="1"/>
</dbReference>
<organism evidence="3 4">
    <name type="scientific">Ascodesmis nigricans</name>
    <dbReference type="NCBI Taxonomy" id="341454"/>
    <lineage>
        <taxon>Eukaryota</taxon>
        <taxon>Fungi</taxon>
        <taxon>Dikarya</taxon>
        <taxon>Ascomycota</taxon>
        <taxon>Pezizomycotina</taxon>
        <taxon>Pezizomycetes</taxon>
        <taxon>Pezizales</taxon>
        <taxon>Ascodesmidaceae</taxon>
        <taxon>Ascodesmis</taxon>
    </lineage>
</organism>
<sequence length="597" mass="67811">MSQSSESTYYAPPKREPTPPVGDMDYWGNMITEAQHPPQPMPKFRRLLLAIAEHIKNEIEPKDVKALTPVKMSCFYRRVGGDLDELFLDMPPEQISEIYTTLGCTHSLEPGEDDFHPPAIPALTARGFVIWQTVQLLLEPSEHIPYIRTAVTELKLRDPDTGELFPNEIPEEAFPTRPCEETRRWHSEVFEKAFLAKQEKQRQQQGKTAPPPPVDPDVGSADRNKWWEGSYYKSRNHRRRNHTKASGYQHTSYRRSAPADIYTQEHAYVYTAHPSTSKSRHTRHPTPTSTADATLGTDSGIPPSKPYVTISSDEEDLRGRRHEPDVEYIPRTSGHRREREREGKSHRSTSRTHSHSKPRAPKAYYVVNEAGIPIYTTTHTTDQSGSRHRHRHHLSASPPTQLPIPNLYHSHSSSSHVHAPPNLHTFASYPDLNTHAPPPLWTNTPGTTLNPTAAAAAAGIKIEATQIPIPDHSEGPEFHRHRSSSPPLGGKKSYPRPTQGPYSGAEGSRRSYHYYGGGRGYGDDHAAAYDEYERKERRRGRSESRGKRRYYASDDSDFENLMAGLEAVEVGEGWSSRRRRKDGWARERQREPKAYYL</sequence>
<dbReference type="PANTHER" id="PTHR39611">
    <property type="entry name" value="HYDROXYPROLINE-RICH GLYCOPROTEIN DZ-HRGP-RELATED"/>
    <property type="match status" value="1"/>
</dbReference>
<feature type="region of interest" description="Disordered" evidence="1">
    <location>
        <begin position="572"/>
        <end position="597"/>
    </location>
</feature>
<gene>
    <name evidence="3" type="ORF">EX30DRAFT_47234</name>
</gene>
<evidence type="ECO:0000259" key="2">
    <source>
        <dbReference type="Pfam" id="PF24355"/>
    </source>
</evidence>
<feature type="region of interest" description="Disordered" evidence="1">
    <location>
        <begin position="273"/>
        <end position="360"/>
    </location>
</feature>